<dbReference type="InterPro" id="IPR000909">
    <property type="entry name" value="PLipase_C_PInositol-sp_X_dom"/>
</dbReference>
<evidence type="ECO:0000313" key="3">
    <source>
        <dbReference type="Proteomes" id="UP001418222"/>
    </source>
</evidence>
<keyword evidence="3" id="KW-1185">Reference proteome</keyword>
<dbReference type="InterPro" id="IPR051057">
    <property type="entry name" value="PI-PLC_domain"/>
</dbReference>
<dbReference type="EMBL" id="JBBWWQ010000009">
    <property type="protein sequence ID" value="KAK8938908.1"/>
    <property type="molecule type" value="Genomic_DNA"/>
</dbReference>
<dbReference type="SUPFAM" id="SSF51695">
    <property type="entry name" value="PLC-like phosphodiesterases"/>
    <property type="match status" value="1"/>
</dbReference>
<gene>
    <name evidence="2" type="ORF">KSP39_PZI011305</name>
</gene>
<dbReference type="PANTHER" id="PTHR13593">
    <property type="match status" value="1"/>
</dbReference>
<sequence length="319" mass="35537">MGSQISKQVERRKAIAAEKKILADLLSSAGDQFPGSDYHATDTSRWISDLGPPEKLRLSDIVWPGTHDSGTDRIGIPFITRPFAQCQSLRISAQLAAGARLLDIRVQRDRRVCHGVLKTYPVDAVLDQLTAFLDARPSEIVVLEIRTEFGQEDPPGFAEFLVGRLGGRLVHQDDAVFSRAVAEILPRQIICVWKPRKDAPPAHGGTLWSAGYLRDNWIDTDLPNTKFESNMKHLGGQPPVAGRKFFYRVENTVTPQADNPVLCVRPVTRRIHPYARLFMSQAFARNFGNRLQVFSTDFIDGDFVDACAGVTRARMEGKA</sequence>
<dbReference type="Gene3D" id="3.20.20.190">
    <property type="entry name" value="Phosphatidylinositol (PI) phosphodiesterase"/>
    <property type="match status" value="1"/>
</dbReference>
<evidence type="ECO:0000313" key="2">
    <source>
        <dbReference type="EMBL" id="KAK8938908.1"/>
    </source>
</evidence>
<organism evidence="2 3">
    <name type="scientific">Platanthera zijinensis</name>
    <dbReference type="NCBI Taxonomy" id="2320716"/>
    <lineage>
        <taxon>Eukaryota</taxon>
        <taxon>Viridiplantae</taxon>
        <taxon>Streptophyta</taxon>
        <taxon>Embryophyta</taxon>
        <taxon>Tracheophyta</taxon>
        <taxon>Spermatophyta</taxon>
        <taxon>Magnoliopsida</taxon>
        <taxon>Liliopsida</taxon>
        <taxon>Asparagales</taxon>
        <taxon>Orchidaceae</taxon>
        <taxon>Orchidoideae</taxon>
        <taxon>Orchideae</taxon>
        <taxon>Orchidinae</taxon>
        <taxon>Platanthera</taxon>
    </lineage>
</organism>
<dbReference type="InterPro" id="IPR017946">
    <property type="entry name" value="PLC-like_Pdiesterase_TIM-brl"/>
</dbReference>
<dbReference type="AlphaFoldDB" id="A0AAP0G5S4"/>
<dbReference type="GO" id="GO:0006629">
    <property type="term" value="P:lipid metabolic process"/>
    <property type="evidence" value="ECO:0007669"/>
    <property type="project" value="InterPro"/>
</dbReference>
<proteinExistence type="predicted"/>
<feature type="domain" description="Phosphatidylinositol-specific phospholipase C X" evidence="1">
    <location>
        <begin position="48"/>
        <end position="194"/>
    </location>
</feature>
<comment type="caution">
    <text evidence="2">The sequence shown here is derived from an EMBL/GenBank/DDBJ whole genome shotgun (WGS) entry which is preliminary data.</text>
</comment>
<dbReference type="SMART" id="SM00148">
    <property type="entry name" value="PLCXc"/>
    <property type="match status" value="1"/>
</dbReference>
<dbReference type="GO" id="GO:0008081">
    <property type="term" value="F:phosphoric diester hydrolase activity"/>
    <property type="evidence" value="ECO:0007669"/>
    <property type="project" value="InterPro"/>
</dbReference>
<reference evidence="2 3" key="1">
    <citation type="journal article" date="2022" name="Nat. Plants">
        <title>Genomes of leafy and leafless Platanthera orchids illuminate the evolution of mycoheterotrophy.</title>
        <authorList>
            <person name="Li M.H."/>
            <person name="Liu K.W."/>
            <person name="Li Z."/>
            <person name="Lu H.C."/>
            <person name="Ye Q.L."/>
            <person name="Zhang D."/>
            <person name="Wang J.Y."/>
            <person name="Li Y.F."/>
            <person name="Zhong Z.M."/>
            <person name="Liu X."/>
            <person name="Yu X."/>
            <person name="Liu D.K."/>
            <person name="Tu X.D."/>
            <person name="Liu B."/>
            <person name="Hao Y."/>
            <person name="Liao X.Y."/>
            <person name="Jiang Y.T."/>
            <person name="Sun W.H."/>
            <person name="Chen J."/>
            <person name="Chen Y.Q."/>
            <person name="Ai Y."/>
            <person name="Zhai J.W."/>
            <person name="Wu S.S."/>
            <person name="Zhou Z."/>
            <person name="Hsiao Y.Y."/>
            <person name="Wu W.L."/>
            <person name="Chen Y.Y."/>
            <person name="Lin Y.F."/>
            <person name="Hsu J.L."/>
            <person name="Li C.Y."/>
            <person name="Wang Z.W."/>
            <person name="Zhao X."/>
            <person name="Zhong W.Y."/>
            <person name="Ma X.K."/>
            <person name="Ma L."/>
            <person name="Huang J."/>
            <person name="Chen G.Z."/>
            <person name="Huang M.Z."/>
            <person name="Huang L."/>
            <person name="Peng D.H."/>
            <person name="Luo Y.B."/>
            <person name="Zou S.Q."/>
            <person name="Chen S.P."/>
            <person name="Lan S."/>
            <person name="Tsai W.C."/>
            <person name="Van de Peer Y."/>
            <person name="Liu Z.J."/>
        </authorList>
    </citation>
    <scope>NUCLEOTIDE SEQUENCE [LARGE SCALE GENOMIC DNA]</scope>
    <source>
        <strain evidence="2">Lor287</strain>
    </source>
</reference>
<dbReference type="PANTHER" id="PTHR13593:SF113">
    <property type="entry name" value="SI:DKEY-266F7.9"/>
    <property type="match status" value="1"/>
</dbReference>
<accession>A0AAP0G5S4</accession>
<protein>
    <recommendedName>
        <fullName evidence="1">Phosphatidylinositol-specific phospholipase C X domain-containing protein</fullName>
    </recommendedName>
</protein>
<dbReference type="Proteomes" id="UP001418222">
    <property type="component" value="Unassembled WGS sequence"/>
</dbReference>
<evidence type="ECO:0000259" key="1">
    <source>
        <dbReference type="SMART" id="SM00148"/>
    </source>
</evidence>
<name>A0AAP0G5S4_9ASPA</name>